<protein>
    <submittedName>
        <fullName evidence="1 2">Uncharacterized protein</fullName>
    </submittedName>
</protein>
<gene>
    <name evidence="1" type="ORF">PHYPA_029114</name>
</gene>
<evidence type="ECO:0000313" key="2">
    <source>
        <dbReference type="EnsemblPlants" id="PAC:32908671.CDS.1"/>
    </source>
</evidence>
<organism evidence="1">
    <name type="scientific">Physcomitrium patens</name>
    <name type="common">Spreading-leaved earth moss</name>
    <name type="synonym">Physcomitrella patens</name>
    <dbReference type="NCBI Taxonomy" id="3218"/>
    <lineage>
        <taxon>Eukaryota</taxon>
        <taxon>Viridiplantae</taxon>
        <taxon>Streptophyta</taxon>
        <taxon>Embryophyta</taxon>
        <taxon>Bryophyta</taxon>
        <taxon>Bryophytina</taxon>
        <taxon>Bryopsida</taxon>
        <taxon>Funariidae</taxon>
        <taxon>Funariales</taxon>
        <taxon>Funariaceae</taxon>
        <taxon>Physcomitrium</taxon>
    </lineage>
</organism>
<sequence>MEPSTVKPVLPARRDPDSDGYFIDASSANAVSAVAWIKISWERTCKRCQNEDNAQLTAD</sequence>
<dbReference type="Proteomes" id="UP000006727">
    <property type="component" value="Chromosome 24"/>
</dbReference>
<keyword evidence="3" id="KW-1185">Reference proteome</keyword>
<reference evidence="1 3" key="1">
    <citation type="journal article" date="2008" name="Science">
        <title>The Physcomitrella genome reveals evolutionary insights into the conquest of land by plants.</title>
        <authorList>
            <person name="Rensing S."/>
            <person name="Lang D."/>
            <person name="Zimmer A."/>
            <person name="Terry A."/>
            <person name="Salamov A."/>
            <person name="Shapiro H."/>
            <person name="Nishiyama T."/>
            <person name="Perroud P.-F."/>
            <person name="Lindquist E."/>
            <person name="Kamisugi Y."/>
            <person name="Tanahashi T."/>
            <person name="Sakakibara K."/>
            <person name="Fujita T."/>
            <person name="Oishi K."/>
            <person name="Shin-I T."/>
            <person name="Kuroki Y."/>
            <person name="Toyoda A."/>
            <person name="Suzuki Y."/>
            <person name="Hashimoto A."/>
            <person name="Yamaguchi K."/>
            <person name="Sugano A."/>
            <person name="Kohara Y."/>
            <person name="Fujiyama A."/>
            <person name="Anterola A."/>
            <person name="Aoki S."/>
            <person name="Ashton N."/>
            <person name="Barbazuk W.B."/>
            <person name="Barker E."/>
            <person name="Bennetzen J."/>
            <person name="Bezanilla M."/>
            <person name="Blankenship R."/>
            <person name="Cho S.H."/>
            <person name="Dutcher S."/>
            <person name="Estelle M."/>
            <person name="Fawcett J.A."/>
            <person name="Gundlach H."/>
            <person name="Hanada K."/>
            <person name="Heyl A."/>
            <person name="Hicks K.A."/>
            <person name="Hugh J."/>
            <person name="Lohr M."/>
            <person name="Mayer K."/>
            <person name="Melkozernov A."/>
            <person name="Murata T."/>
            <person name="Nelson D."/>
            <person name="Pils B."/>
            <person name="Prigge M."/>
            <person name="Reiss B."/>
            <person name="Renner T."/>
            <person name="Rombauts S."/>
            <person name="Rushton P."/>
            <person name="Sanderfoot A."/>
            <person name="Schween G."/>
            <person name="Shiu S.-H."/>
            <person name="Stueber K."/>
            <person name="Theodoulou F.L."/>
            <person name="Tu H."/>
            <person name="Van de Peer Y."/>
            <person name="Verrier P.J."/>
            <person name="Waters E."/>
            <person name="Wood A."/>
            <person name="Yang L."/>
            <person name="Cove D."/>
            <person name="Cuming A."/>
            <person name="Hasebe M."/>
            <person name="Lucas S."/>
            <person name="Mishler D.B."/>
            <person name="Reski R."/>
            <person name="Grigoriev I."/>
            <person name="Quatrano R.S."/>
            <person name="Boore J.L."/>
        </authorList>
    </citation>
    <scope>NUCLEOTIDE SEQUENCE [LARGE SCALE GENOMIC DNA]</scope>
    <source>
        <strain evidence="2 3">cv. Gransden 2004</strain>
    </source>
</reference>
<evidence type="ECO:0000313" key="1">
    <source>
        <dbReference type="EMBL" id="PNR28522.1"/>
    </source>
</evidence>
<dbReference type="AlphaFoldDB" id="A0A2K1IGW3"/>
<reference evidence="2" key="3">
    <citation type="submission" date="2020-12" db="UniProtKB">
        <authorList>
            <consortium name="EnsemblPlants"/>
        </authorList>
    </citation>
    <scope>IDENTIFICATION</scope>
</reference>
<reference evidence="1 3" key="2">
    <citation type="journal article" date="2018" name="Plant J.">
        <title>The Physcomitrella patens chromosome-scale assembly reveals moss genome structure and evolution.</title>
        <authorList>
            <person name="Lang D."/>
            <person name="Ullrich K.K."/>
            <person name="Murat F."/>
            <person name="Fuchs J."/>
            <person name="Jenkins J."/>
            <person name="Haas F.B."/>
            <person name="Piednoel M."/>
            <person name="Gundlach H."/>
            <person name="Van Bel M."/>
            <person name="Meyberg R."/>
            <person name="Vives C."/>
            <person name="Morata J."/>
            <person name="Symeonidi A."/>
            <person name="Hiss M."/>
            <person name="Muchero W."/>
            <person name="Kamisugi Y."/>
            <person name="Saleh O."/>
            <person name="Blanc G."/>
            <person name="Decker E.L."/>
            <person name="van Gessel N."/>
            <person name="Grimwood J."/>
            <person name="Hayes R.D."/>
            <person name="Graham S.W."/>
            <person name="Gunter L.E."/>
            <person name="McDaniel S.F."/>
            <person name="Hoernstein S.N.W."/>
            <person name="Larsson A."/>
            <person name="Li F.W."/>
            <person name="Perroud P.F."/>
            <person name="Phillips J."/>
            <person name="Ranjan P."/>
            <person name="Rokshar D.S."/>
            <person name="Rothfels C.J."/>
            <person name="Schneider L."/>
            <person name="Shu S."/>
            <person name="Stevenson D.W."/>
            <person name="Thummler F."/>
            <person name="Tillich M."/>
            <person name="Villarreal Aguilar J.C."/>
            <person name="Widiez T."/>
            <person name="Wong G.K."/>
            <person name="Wymore A."/>
            <person name="Zhang Y."/>
            <person name="Zimmer A.D."/>
            <person name="Quatrano R.S."/>
            <person name="Mayer K.F.X."/>
            <person name="Goodstein D."/>
            <person name="Casacuberta J.M."/>
            <person name="Vandepoele K."/>
            <person name="Reski R."/>
            <person name="Cuming A.C."/>
            <person name="Tuskan G.A."/>
            <person name="Maumus F."/>
            <person name="Salse J."/>
            <person name="Schmutz J."/>
            <person name="Rensing S.A."/>
        </authorList>
    </citation>
    <scope>NUCLEOTIDE SEQUENCE [LARGE SCALE GENOMIC DNA]</scope>
    <source>
        <strain evidence="2 3">cv. Gransden 2004</strain>
    </source>
</reference>
<dbReference type="EnsemblPlants" id="Pp3c24_15410V3.1">
    <property type="protein sequence ID" value="PAC:32908671.CDS.1"/>
    <property type="gene ID" value="Pp3c24_15410"/>
</dbReference>
<proteinExistence type="predicted"/>
<accession>A0A2K1IGW3</accession>
<evidence type="ECO:0000313" key="3">
    <source>
        <dbReference type="Proteomes" id="UP000006727"/>
    </source>
</evidence>
<dbReference type="Gramene" id="Pp3c24_15410V3.1">
    <property type="protein sequence ID" value="PAC:32908671.CDS.1"/>
    <property type="gene ID" value="Pp3c24_15410"/>
</dbReference>
<dbReference type="EMBL" id="ABEU02000024">
    <property type="protein sequence ID" value="PNR28522.1"/>
    <property type="molecule type" value="Genomic_DNA"/>
</dbReference>
<name>A0A2K1IGW3_PHYPA</name>
<dbReference type="InParanoid" id="A0A2K1IGW3"/>